<reference evidence="9" key="1">
    <citation type="submission" date="2019-02" db="EMBL/GenBank/DDBJ databases">
        <authorList>
            <consortium name="Genoscope - CEA"/>
            <person name="William W."/>
        </authorList>
    </citation>
    <scope>NUCLEOTIDE SEQUENCE [LARGE SCALE GENOMIC DNA]</scope>
    <source>
        <strain evidence="9">YSy11</strain>
    </source>
</reference>
<dbReference type="Gene3D" id="3.40.50.150">
    <property type="entry name" value="Vaccinia Virus protein VP39"/>
    <property type="match status" value="1"/>
</dbReference>
<evidence type="ECO:0000256" key="4">
    <source>
        <dbReference type="ARBA" id="ARBA00023004"/>
    </source>
</evidence>
<evidence type="ECO:0000259" key="8">
    <source>
        <dbReference type="Pfam" id="PF12867"/>
    </source>
</evidence>
<evidence type="ECO:0000256" key="3">
    <source>
        <dbReference type="ARBA" id="ARBA00023002"/>
    </source>
</evidence>
<gene>
    <name evidence="9" type="ORF">PMYSY11_2047</name>
</gene>
<accession>A0A653E3L8</accession>
<feature type="domain" description="Sulfatase-modifying factor enzyme-like" evidence="6">
    <location>
        <begin position="190"/>
        <end position="323"/>
    </location>
</feature>
<feature type="domain" description="Histidine-specific methyltransferase SAM-dependent" evidence="7">
    <location>
        <begin position="416"/>
        <end position="712"/>
    </location>
</feature>
<dbReference type="InterPro" id="IPR051128">
    <property type="entry name" value="EgtD_Methyltrsf_superfamily"/>
</dbReference>
<dbReference type="RefSeq" id="WP_150548185.1">
    <property type="nucleotide sequence ID" value="NZ_LR215729.2"/>
</dbReference>
<dbReference type="Pfam" id="PF03781">
    <property type="entry name" value="FGE-sulfatase"/>
    <property type="match status" value="1"/>
</dbReference>
<dbReference type="SUPFAM" id="SSF53335">
    <property type="entry name" value="S-adenosyl-L-methionine-dependent methyltransferases"/>
    <property type="match status" value="1"/>
</dbReference>
<sequence length="717" mass="80930">MSSTLRVLTPKPAPNALLDYYLQVRRRTETLITPLEPEDMVVQSMPDASPSKWHIAHTSWFFETFLLSPQLKGYKIFDDTFCYLFNSYYEAVGPRHPRPHRGLLTRPAISEVIAYRKHVDRQMSVLLQTPLDDATRQLVELGLAHEEQHQELLLMDILHLFNTSPLKPAYNPQWPEPTRAGPGRFKQHIGGLLDIGHTDDAFAFDNESPRHTTYLQPFEISDRLVTNGEWLAFIADGGYQQVDLWLSEGWDCVQSQGWKAPLYWHHDEHGWSQMTLRGMQPINPDDAVTHISYHEATAFACWVNARLPTEAEWEVAAQAGMLQQVDDVAWQWTQSHYSAYPGFNPAPGAVGEYNGKFMINQMVLRGGSAFSSPGHTRLSYRNFFHADKRWMLSGLRLARDIQPHQQHTKSDNEFLRDVQQGLSAKPKALSPKYFYDAKGSALFEAICKTPEYYPTRAETRLLSEIADEISATIASGSALIEFGSGASEKTCLVLDATPQLGAYVPIDICPDALEHATQRLNKRYPELPVIAQTGDFTEPVELPEQVAAMAKVGFFPGSTIGNFTRSQAIEFLKSAKRLLGANGQFIVGVDMVKDRHILEAAYDDAGGVTAAFNKNLLTRINRELGANFCLENFAHVALWNPEHQRMEMHLQSLIDQCVEIAGQRYIFSKNERLHTECSHKFTLESFSAMAAEAGWIVSQHWISAEPEVGLMRLTQQP</sequence>
<evidence type="ECO:0000259" key="7">
    <source>
        <dbReference type="Pfam" id="PF10017"/>
    </source>
</evidence>
<keyword evidence="4" id="KW-0408">Iron</keyword>
<protein>
    <submittedName>
        <fullName evidence="9">Dimethylhistidine N-methyltransferase</fullName>
    </submittedName>
</protein>
<keyword evidence="3" id="KW-0560">Oxidoreductase</keyword>
<evidence type="ECO:0000256" key="5">
    <source>
        <dbReference type="ARBA" id="ARBA00037882"/>
    </source>
</evidence>
<dbReference type="InterPro" id="IPR016187">
    <property type="entry name" value="CTDL_fold"/>
</dbReference>
<dbReference type="Pfam" id="PF10017">
    <property type="entry name" value="Methyltransf_33"/>
    <property type="match status" value="1"/>
</dbReference>
<keyword evidence="1 9" id="KW-0489">Methyltransferase</keyword>
<evidence type="ECO:0000256" key="1">
    <source>
        <dbReference type="ARBA" id="ARBA00022603"/>
    </source>
</evidence>
<dbReference type="Gene3D" id="3.90.1580.10">
    <property type="entry name" value="paralog of FGE (formylglycine-generating enzyme)"/>
    <property type="match status" value="2"/>
</dbReference>
<feature type="domain" description="DinB-like" evidence="8">
    <location>
        <begin position="22"/>
        <end position="150"/>
    </location>
</feature>
<dbReference type="SUPFAM" id="SSF56436">
    <property type="entry name" value="C-type lectin-like"/>
    <property type="match status" value="1"/>
</dbReference>
<dbReference type="GO" id="GO:0008168">
    <property type="term" value="F:methyltransferase activity"/>
    <property type="evidence" value="ECO:0007669"/>
    <property type="project" value="UniProtKB-KW"/>
</dbReference>
<comment type="pathway">
    <text evidence="5">Amino-acid biosynthesis; ergothioneine biosynthesis.</text>
</comment>
<dbReference type="AlphaFoldDB" id="A0A653E3L8"/>
<dbReference type="InterPro" id="IPR019257">
    <property type="entry name" value="MeTrfase_dom"/>
</dbReference>
<keyword evidence="2 9" id="KW-0808">Transferase</keyword>
<proteinExistence type="predicted"/>
<evidence type="ECO:0000313" key="9">
    <source>
        <dbReference type="EMBL" id="VEV97093.1"/>
    </source>
</evidence>
<dbReference type="InterPro" id="IPR042095">
    <property type="entry name" value="SUMF_sf"/>
</dbReference>
<dbReference type="NCBIfam" id="TIGR03440">
    <property type="entry name" value="egtB_TIGR03440"/>
    <property type="match status" value="1"/>
</dbReference>
<dbReference type="GO" id="GO:0032259">
    <property type="term" value="P:methylation"/>
    <property type="evidence" value="ECO:0007669"/>
    <property type="project" value="UniProtKB-KW"/>
</dbReference>
<dbReference type="InterPro" id="IPR029063">
    <property type="entry name" value="SAM-dependent_MTases_sf"/>
</dbReference>
<organism evidence="9">
    <name type="scientific">Pseudomonas marincola</name>
    <dbReference type="NCBI Taxonomy" id="437900"/>
    <lineage>
        <taxon>Bacteria</taxon>
        <taxon>Pseudomonadati</taxon>
        <taxon>Pseudomonadota</taxon>
        <taxon>Gammaproteobacteria</taxon>
        <taxon>Pseudomonadales</taxon>
        <taxon>Pseudomonadaceae</taxon>
        <taxon>Pseudomonas</taxon>
    </lineage>
</organism>
<dbReference type="InterPro" id="IPR005532">
    <property type="entry name" value="SUMF_dom"/>
</dbReference>
<dbReference type="InterPro" id="IPR024775">
    <property type="entry name" value="DinB-like"/>
</dbReference>
<dbReference type="InterPro" id="IPR035094">
    <property type="entry name" value="EgtD"/>
</dbReference>
<evidence type="ECO:0000256" key="2">
    <source>
        <dbReference type="ARBA" id="ARBA00022679"/>
    </source>
</evidence>
<dbReference type="EMBL" id="LR215729">
    <property type="protein sequence ID" value="VEV97093.1"/>
    <property type="molecule type" value="Genomic_DNA"/>
</dbReference>
<dbReference type="InterPro" id="IPR017806">
    <property type="entry name" value="EgtB"/>
</dbReference>
<evidence type="ECO:0000259" key="6">
    <source>
        <dbReference type="Pfam" id="PF03781"/>
    </source>
</evidence>
<dbReference type="PANTHER" id="PTHR43397:SF1">
    <property type="entry name" value="ERGOTHIONEINE BIOSYNTHESIS PROTEIN 1"/>
    <property type="match status" value="1"/>
</dbReference>
<dbReference type="PANTHER" id="PTHR43397">
    <property type="entry name" value="ERGOTHIONEINE BIOSYNTHESIS PROTEIN 1"/>
    <property type="match status" value="1"/>
</dbReference>
<name>A0A653E3L8_9PSED</name>
<dbReference type="Pfam" id="PF12867">
    <property type="entry name" value="DinB_2"/>
    <property type="match status" value="1"/>
</dbReference>
<dbReference type="NCBIfam" id="TIGR03438">
    <property type="entry name" value="egtD_ergothio"/>
    <property type="match status" value="1"/>
</dbReference>
<dbReference type="GO" id="GO:0052699">
    <property type="term" value="P:ergothioneine biosynthetic process"/>
    <property type="evidence" value="ECO:0007669"/>
    <property type="project" value="InterPro"/>
</dbReference>